<feature type="transmembrane region" description="Helical" evidence="1">
    <location>
        <begin position="6"/>
        <end position="24"/>
    </location>
</feature>
<organism evidence="2 3">
    <name type="scientific">Orchesella dallaii</name>
    <dbReference type="NCBI Taxonomy" id="48710"/>
    <lineage>
        <taxon>Eukaryota</taxon>
        <taxon>Metazoa</taxon>
        <taxon>Ecdysozoa</taxon>
        <taxon>Arthropoda</taxon>
        <taxon>Hexapoda</taxon>
        <taxon>Collembola</taxon>
        <taxon>Entomobryomorpha</taxon>
        <taxon>Entomobryoidea</taxon>
        <taxon>Orchesellidae</taxon>
        <taxon>Orchesellinae</taxon>
        <taxon>Orchesella</taxon>
    </lineage>
</organism>
<evidence type="ECO:0000256" key="1">
    <source>
        <dbReference type="SAM" id="Phobius"/>
    </source>
</evidence>
<protein>
    <recommendedName>
        <fullName evidence="4">Odorant receptor</fullName>
    </recommendedName>
</protein>
<dbReference type="EMBL" id="CAXLJM020000048">
    <property type="protein sequence ID" value="CAL8112469.1"/>
    <property type="molecule type" value="Genomic_DNA"/>
</dbReference>
<gene>
    <name evidence="2" type="ORF">ODALV1_LOCUS15663</name>
</gene>
<name>A0ABP1QVQ4_9HEXA</name>
<dbReference type="Proteomes" id="UP001642540">
    <property type="component" value="Unassembled WGS sequence"/>
</dbReference>
<evidence type="ECO:0000313" key="3">
    <source>
        <dbReference type="Proteomes" id="UP001642540"/>
    </source>
</evidence>
<sequence>MALDIAFIALIFGCGSCFALISQFKDEIIVFFNEMVDFDTFLDETFQIKLKGRKKLHYRTALVIDLLILMIVVSTLILPVLFCVYFLQDTDPLHRFFLEVLEVEIKPELRFLPQVLFVMWTILQSCNVAGFLLSLGVMYIKFIPFWLTSLHPTKLLRCGCGHGSQMKYITSLGLVGEQTMIKMYRTHQVLNRMFNKFTANPLLSNHQAGIQVVVIVTSFVAVQYFEEMLYTPGNQVVFLGIFLGLFIVYVEAKIVSDANTAGDEFLRKIRSLTRRKNVVFKSLGGSWSLRIHIAYPYYTVSRKTFLEFVQRTVEFLVDALMAN</sequence>
<feature type="transmembrane region" description="Helical" evidence="1">
    <location>
        <begin position="237"/>
        <end position="256"/>
    </location>
</feature>
<feature type="transmembrane region" description="Helical" evidence="1">
    <location>
        <begin position="202"/>
        <end position="225"/>
    </location>
</feature>
<reference evidence="2 3" key="1">
    <citation type="submission" date="2024-08" db="EMBL/GenBank/DDBJ databases">
        <authorList>
            <person name="Cucini C."/>
            <person name="Frati F."/>
        </authorList>
    </citation>
    <scope>NUCLEOTIDE SEQUENCE [LARGE SCALE GENOMIC DNA]</scope>
</reference>
<proteinExistence type="predicted"/>
<accession>A0ABP1QVQ4</accession>
<comment type="caution">
    <text evidence="2">The sequence shown here is derived from an EMBL/GenBank/DDBJ whole genome shotgun (WGS) entry which is preliminary data.</text>
</comment>
<evidence type="ECO:0000313" key="2">
    <source>
        <dbReference type="EMBL" id="CAL8112469.1"/>
    </source>
</evidence>
<keyword evidence="3" id="KW-1185">Reference proteome</keyword>
<keyword evidence="1" id="KW-0812">Transmembrane</keyword>
<keyword evidence="1" id="KW-1133">Transmembrane helix</keyword>
<feature type="transmembrane region" description="Helical" evidence="1">
    <location>
        <begin position="61"/>
        <end position="87"/>
    </location>
</feature>
<evidence type="ECO:0008006" key="4">
    <source>
        <dbReference type="Google" id="ProtNLM"/>
    </source>
</evidence>
<feature type="transmembrane region" description="Helical" evidence="1">
    <location>
        <begin position="117"/>
        <end position="140"/>
    </location>
</feature>
<keyword evidence="1" id="KW-0472">Membrane</keyword>